<dbReference type="PANTHER" id="PTHR47544:SF2">
    <property type="entry name" value="RHO GUANINE NUCLEOTIDE EXCHANGE FACTOR 4"/>
    <property type="match status" value="1"/>
</dbReference>
<dbReference type="PANTHER" id="PTHR47544">
    <property type="entry name" value="RHO GUANINE NUCLEOTIDE EXCHANGE FACTOR 4"/>
    <property type="match status" value="1"/>
</dbReference>
<proteinExistence type="predicted"/>
<evidence type="ECO:0000256" key="1">
    <source>
        <dbReference type="ARBA" id="ARBA00004496"/>
    </source>
</evidence>
<dbReference type="GO" id="GO:0005737">
    <property type="term" value="C:cytoplasm"/>
    <property type="evidence" value="ECO:0007669"/>
    <property type="project" value="UniProtKB-SubCell"/>
</dbReference>
<evidence type="ECO:0000259" key="4">
    <source>
        <dbReference type="PROSITE" id="PS50010"/>
    </source>
</evidence>
<keyword evidence="3" id="KW-0344">Guanine-nucleotide releasing factor</keyword>
<comment type="caution">
    <text evidence="5">The sequence shown here is derived from an EMBL/GenBank/DDBJ whole genome shotgun (WGS) entry which is preliminary data.</text>
</comment>
<dbReference type="Proteomes" id="UP000527355">
    <property type="component" value="Unassembled WGS sequence"/>
</dbReference>
<keyword evidence="2" id="KW-0963">Cytoplasm</keyword>
<evidence type="ECO:0000313" key="5">
    <source>
        <dbReference type="EMBL" id="KAF6367559.1"/>
    </source>
</evidence>
<dbReference type="Gene3D" id="1.20.900.10">
    <property type="entry name" value="Dbl homology (DH) domain"/>
    <property type="match status" value="1"/>
</dbReference>
<dbReference type="InterPro" id="IPR000219">
    <property type="entry name" value="DH_dom"/>
</dbReference>
<gene>
    <name evidence="5" type="ORF">mMyoMyo1_000955</name>
</gene>
<dbReference type="PROSITE" id="PS50010">
    <property type="entry name" value="DH_2"/>
    <property type="match status" value="1"/>
</dbReference>
<dbReference type="EMBL" id="JABWUV010000003">
    <property type="protein sequence ID" value="KAF6367559.1"/>
    <property type="molecule type" value="Genomic_DNA"/>
</dbReference>
<accession>A0A7J7Z0F7</accession>
<sequence>MFSEEQLRTIFGNIEDIYGCHKAFVKALEQKFNTECPHLSELGACFLEHMSTPASGLPTHLCWRLLCLPAAPAHLPAQKLPCRLKTGQHVTLFQESSRFHSLTCPNALILQHCFRSVPSSVGD</sequence>
<dbReference type="Pfam" id="PF00621">
    <property type="entry name" value="RhoGEF"/>
    <property type="match status" value="1"/>
</dbReference>
<dbReference type="GO" id="GO:0005085">
    <property type="term" value="F:guanyl-nucleotide exchange factor activity"/>
    <property type="evidence" value="ECO:0007669"/>
    <property type="project" value="UniProtKB-KW"/>
</dbReference>
<dbReference type="AlphaFoldDB" id="A0A7J7Z0F7"/>
<keyword evidence="6" id="KW-1185">Reference proteome</keyword>
<evidence type="ECO:0000256" key="3">
    <source>
        <dbReference type="ARBA" id="ARBA00022658"/>
    </source>
</evidence>
<reference evidence="5 6" key="1">
    <citation type="journal article" date="2020" name="Nature">
        <title>Six reference-quality genomes reveal evolution of bat adaptations.</title>
        <authorList>
            <person name="Jebb D."/>
            <person name="Huang Z."/>
            <person name="Pippel M."/>
            <person name="Hughes G.M."/>
            <person name="Lavrichenko K."/>
            <person name="Devanna P."/>
            <person name="Winkler S."/>
            <person name="Jermiin L.S."/>
            <person name="Skirmuntt E.C."/>
            <person name="Katzourakis A."/>
            <person name="Burkitt-Gray L."/>
            <person name="Ray D.A."/>
            <person name="Sullivan K.A.M."/>
            <person name="Roscito J.G."/>
            <person name="Kirilenko B.M."/>
            <person name="Davalos L.M."/>
            <person name="Corthals A.P."/>
            <person name="Power M.L."/>
            <person name="Jones G."/>
            <person name="Ransome R.D."/>
            <person name="Dechmann D.K.N."/>
            <person name="Locatelli A.G."/>
            <person name="Puechmaille S.J."/>
            <person name="Fedrigo O."/>
            <person name="Jarvis E.D."/>
            <person name="Hiller M."/>
            <person name="Vernes S.C."/>
            <person name="Myers E.W."/>
            <person name="Teeling E.C."/>
        </authorList>
    </citation>
    <scope>NUCLEOTIDE SEQUENCE [LARGE SCALE GENOMIC DNA]</scope>
    <source>
        <strain evidence="5">MMyoMyo1</strain>
        <tissue evidence="5">Flight muscle</tissue>
    </source>
</reference>
<organism evidence="5 6">
    <name type="scientific">Myotis myotis</name>
    <name type="common">Greater mouse-eared bat</name>
    <name type="synonym">Vespertilio myotis</name>
    <dbReference type="NCBI Taxonomy" id="51298"/>
    <lineage>
        <taxon>Eukaryota</taxon>
        <taxon>Metazoa</taxon>
        <taxon>Chordata</taxon>
        <taxon>Craniata</taxon>
        <taxon>Vertebrata</taxon>
        <taxon>Euteleostomi</taxon>
        <taxon>Mammalia</taxon>
        <taxon>Eutheria</taxon>
        <taxon>Laurasiatheria</taxon>
        <taxon>Chiroptera</taxon>
        <taxon>Yangochiroptera</taxon>
        <taxon>Vespertilionidae</taxon>
        <taxon>Myotis</taxon>
    </lineage>
</organism>
<protein>
    <submittedName>
        <fullName evidence="5">Rho guanine nucleotide exchange factor 4</fullName>
    </submittedName>
</protein>
<comment type="subcellular location">
    <subcellularLocation>
        <location evidence="1">Cytoplasm</location>
    </subcellularLocation>
</comment>
<feature type="domain" description="DH" evidence="4">
    <location>
        <begin position="1"/>
        <end position="49"/>
    </location>
</feature>
<dbReference type="InterPro" id="IPR035899">
    <property type="entry name" value="DBL_dom_sf"/>
</dbReference>
<name>A0A7J7Z0F7_MYOMY</name>
<dbReference type="SUPFAM" id="SSF48065">
    <property type="entry name" value="DBL homology domain (DH-domain)"/>
    <property type="match status" value="1"/>
</dbReference>
<evidence type="ECO:0000313" key="6">
    <source>
        <dbReference type="Proteomes" id="UP000527355"/>
    </source>
</evidence>
<evidence type="ECO:0000256" key="2">
    <source>
        <dbReference type="ARBA" id="ARBA00022490"/>
    </source>
</evidence>